<evidence type="ECO:0000313" key="5">
    <source>
        <dbReference type="Proteomes" id="UP000230423"/>
    </source>
</evidence>
<keyword evidence="1" id="KW-0677">Repeat</keyword>
<dbReference type="Pfam" id="PF01391">
    <property type="entry name" value="Collagen"/>
    <property type="match status" value="1"/>
</dbReference>
<keyword evidence="5" id="KW-1185">Reference proteome</keyword>
<accession>A0A2G9UX81</accession>
<evidence type="ECO:0000256" key="2">
    <source>
        <dbReference type="SAM" id="MobiDB-lite"/>
    </source>
</evidence>
<dbReference type="EMBL" id="KZ345213">
    <property type="protein sequence ID" value="PIO74847.1"/>
    <property type="molecule type" value="Genomic_DNA"/>
</dbReference>
<dbReference type="Proteomes" id="UP000230423">
    <property type="component" value="Unassembled WGS sequence"/>
</dbReference>
<feature type="domain" description="Nematode cuticle collagen N-terminal" evidence="3">
    <location>
        <begin position="10"/>
        <end position="60"/>
    </location>
</feature>
<dbReference type="InterPro" id="IPR008160">
    <property type="entry name" value="Collagen"/>
</dbReference>
<dbReference type="GO" id="GO:0005581">
    <property type="term" value="C:collagen trimer"/>
    <property type="evidence" value="ECO:0007669"/>
    <property type="project" value="UniProtKB-KW"/>
</dbReference>
<organism evidence="4 5">
    <name type="scientific">Teladorsagia circumcincta</name>
    <name type="common">Brown stomach worm</name>
    <name type="synonym">Ostertagia circumcincta</name>
    <dbReference type="NCBI Taxonomy" id="45464"/>
    <lineage>
        <taxon>Eukaryota</taxon>
        <taxon>Metazoa</taxon>
        <taxon>Ecdysozoa</taxon>
        <taxon>Nematoda</taxon>
        <taxon>Chromadorea</taxon>
        <taxon>Rhabditida</taxon>
        <taxon>Rhabditina</taxon>
        <taxon>Rhabditomorpha</taxon>
        <taxon>Strongyloidea</taxon>
        <taxon>Trichostrongylidae</taxon>
        <taxon>Teladorsagia</taxon>
    </lineage>
</organism>
<dbReference type="PANTHER" id="PTHR24637:SF356">
    <property type="entry name" value="NEMATODE CUTICLE COLLAGEN N-TERMINAL DOMAIN-CONTAINING PROTEIN"/>
    <property type="match status" value="1"/>
</dbReference>
<dbReference type="InterPro" id="IPR002486">
    <property type="entry name" value="Col_cuticle_N"/>
</dbReference>
<dbReference type="SMART" id="SM01088">
    <property type="entry name" value="Col_cuticle_N"/>
    <property type="match status" value="1"/>
</dbReference>
<evidence type="ECO:0000259" key="3">
    <source>
        <dbReference type="SMART" id="SM01088"/>
    </source>
</evidence>
<dbReference type="AlphaFoldDB" id="A0A2G9UX81"/>
<feature type="compositionally biased region" description="Basic residues" evidence="2">
    <location>
        <begin position="273"/>
        <end position="283"/>
    </location>
</feature>
<dbReference type="OrthoDB" id="5868421at2759"/>
<name>A0A2G9UX81_TELCI</name>
<protein>
    <submittedName>
        <fullName evidence="4">Nematode cuticle collagen domain protein</fullName>
    </submittedName>
</protein>
<keyword evidence="4" id="KW-0176">Collagen</keyword>
<evidence type="ECO:0000313" key="4">
    <source>
        <dbReference type="EMBL" id="PIO74847.1"/>
    </source>
</evidence>
<dbReference type="GO" id="GO:0042302">
    <property type="term" value="F:structural constituent of cuticle"/>
    <property type="evidence" value="ECO:0007669"/>
    <property type="project" value="InterPro"/>
</dbReference>
<dbReference type="Pfam" id="PF01484">
    <property type="entry name" value="Col_cuticle_N"/>
    <property type="match status" value="1"/>
</dbReference>
<sequence>MGVETMRRQFIFALAMSVSALLAIVVALPLLLTNLENLKANVDDDMEDFKMSTDAIWSDIMAFERSPRKHKRDVSLVYSYKPFIHRKGKRFRKYKATLRRSSSILKHEPDRQNLEPGPEEQPVDKRWGRRIAIKMQALPQFVYGQRIIKKVESGIAVKLIGAALTESHNERNPNIPKQCALRTNPDCPSGPPGMRGDDGLDGGVIGPPGTPGIPGLFVFRWDSGPGLKGQPGPQGDSGSTGQPGLDGETGESGPVGQRGHEGVEGTTGGLGLRGRRGRKGRQVKSLRYCKCPTRLEELRRYVLMPVSKKKAKIDYEYPKNIGIR</sequence>
<proteinExistence type="predicted"/>
<reference evidence="4 5" key="1">
    <citation type="submission" date="2015-09" db="EMBL/GenBank/DDBJ databases">
        <title>Draft genome of the parasitic nematode Teladorsagia circumcincta isolate WARC Sus (inbred).</title>
        <authorList>
            <person name="Mitreva M."/>
        </authorList>
    </citation>
    <scope>NUCLEOTIDE SEQUENCE [LARGE SCALE GENOMIC DNA]</scope>
    <source>
        <strain evidence="4 5">S</strain>
    </source>
</reference>
<feature type="compositionally biased region" description="Low complexity" evidence="2">
    <location>
        <begin position="224"/>
        <end position="234"/>
    </location>
</feature>
<evidence type="ECO:0000256" key="1">
    <source>
        <dbReference type="ARBA" id="ARBA00022737"/>
    </source>
</evidence>
<gene>
    <name evidence="4" type="ORF">TELCIR_03142</name>
</gene>
<feature type="region of interest" description="Disordered" evidence="2">
    <location>
        <begin position="169"/>
        <end position="283"/>
    </location>
</feature>
<dbReference type="PANTHER" id="PTHR24637">
    <property type="entry name" value="COLLAGEN"/>
    <property type="match status" value="1"/>
</dbReference>